<dbReference type="InterPro" id="IPR009057">
    <property type="entry name" value="Homeodomain-like_sf"/>
</dbReference>
<dbReference type="InterPro" id="IPR050109">
    <property type="entry name" value="HTH-type_TetR-like_transc_reg"/>
</dbReference>
<keyword evidence="2 4" id="KW-0238">DNA-binding</keyword>
<evidence type="ECO:0000256" key="1">
    <source>
        <dbReference type="ARBA" id="ARBA00023015"/>
    </source>
</evidence>
<dbReference type="Gene3D" id="1.10.10.60">
    <property type="entry name" value="Homeodomain-like"/>
    <property type="match status" value="1"/>
</dbReference>
<dbReference type="Gene3D" id="1.10.357.10">
    <property type="entry name" value="Tetracycline Repressor, domain 2"/>
    <property type="match status" value="1"/>
</dbReference>
<dbReference type="Pfam" id="PF00440">
    <property type="entry name" value="TetR_N"/>
    <property type="match status" value="1"/>
</dbReference>
<evidence type="ECO:0000259" key="5">
    <source>
        <dbReference type="PROSITE" id="PS50977"/>
    </source>
</evidence>
<name>A0A943UWV1_9ACTN</name>
<evidence type="ECO:0000256" key="4">
    <source>
        <dbReference type="PROSITE-ProRule" id="PRU00335"/>
    </source>
</evidence>
<feature type="domain" description="HTH tetR-type" evidence="5">
    <location>
        <begin position="17"/>
        <end position="77"/>
    </location>
</feature>
<dbReference type="InterPro" id="IPR036271">
    <property type="entry name" value="Tet_transcr_reg_TetR-rel_C_sf"/>
</dbReference>
<dbReference type="Pfam" id="PF02909">
    <property type="entry name" value="TetR_C_1"/>
    <property type="match status" value="1"/>
</dbReference>
<dbReference type="GO" id="GO:0003700">
    <property type="term" value="F:DNA-binding transcription factor activity"/>
    <property type="evidence" value="ECO:0007669"/>
    <property type="project" value="TreeGrafter"/>
</dbReference>
<proteinExistence type="predicted"/>
<dbReference type="PANTHER" id="PTHR30055:SF151">
    <property type="entry name" value="TRANSCRIPTIONAL REGULATORY PROTEIN"/>
    <property type="match status" value="1"/>
</dbReference>
<dbReference type="EMBL" id="JAGZSV010000044">
    <property type="protein sequence ID" value="MBS6940584.1"/>
    <property type="molecule type" value="Genomic_DNA"/>
</dbReference>
<dbReference type="AlphaFoldDB" id="A0A943UWV1"/>
<keyword evidence="1" id="KW-0805">Transcription regulation</keyword>
<organism evidence="6 7">
    <name type="scientific">Slackia piriformis</name>
    <dbReference type="NCBI Taxonomy" id="626934"/>
    <lineage>
        <taxon>Bacteria</taxon>
        <taxon>Bacillati</taxon>
        <taxon>Actinomycetota</taxon>
        <taxon>Coriobacteriia</taxon>
        <taxon>Eggerthellales</taxon>
        <taxon>Eggerthellaceae</taxon>
        <taxon>Slackia</taxon>
    </lineage>
</organism>
<gene>
    <name evidence="6" type="ORF">KH142_03705</name>
</gene>
<sequence length="254" mass="27353">MASKGDSQASASGKRRALTKQQVVAAAYDIVDAEGVQACSMRALGSALGVTAMALYGYVPSREALLNEVAARFLDGIDTGSLPGESWEDAFLRTMHAKRRACVEHPHLACLLNEPCVSAGLEPSLMRLCALYLEQGMPEDIAVQMLGIADAFFAGFCLRSFQRLGGESEKQEQGASAPVADEGARFAAESRVPGMLTGRRDAPTRIVRPNEHWKRSVREGYSERSFEAGLLVIIEGVRAGAAPDPCLWRTPPSR</sequence>
<evidence type="ECO:0000313" key="6">
    <source>
        <dbReference type="EMBL" id="MBS6940584.1"/>
    </source>
</evidence>
<accession>A0A943UWV1</accession>
<dbReference type="SUPFAM" id="SSF46689">
    <property type="entry name" value="Homeodomain-like"/>
    <property type="match status" value="1"/>
</dbReference>
<dbReference type="GO" id="GO:0045892">
    <property type="term" value="P:negative regulation of DNA-templated transcription"/>
    <property type="evidence" value="ECO:0007669"/>
    <property type="project" value="InterPro"/>
</dbReference>
<reference evidence="6" key="1">
    <citation type="submission" date="2021-02" db="EMBL/GenBank/DDBJ databases">
        <title>Infant gut strain persistence is associated with maternal origin, phylogeny, and functional potential including surface adhesion and iron acquisition.</title>
        <authorList>
            <person name="Lou Y.C."/>
        </authorList>
    </citation>
    <scope>NUCLEOTIDE SEQUENCE</scope>
    <source>
        <strain evidence="6">L2_039_000G1_dasL2_039_000G1_concoct_11</strain>
    </source>
</reference>
<dbReference type="InterPro" id="IPR004111">
    <property type="entry name" value="Repressor_TetR_C"/>
</dbReference>
<dbReference type="InterPro" id="IPR001647">
    <property type="entry name" value="HTH_TetR"/>
</dbReference>
<dbReference type="PANTHER" id="PTHR30055">
    <property type="entry name" value="HTH-TYPE TRANSCRIPTIONAL REGULATOR RUTR"/>
    <property type="match status" value="1"/>
</dbReference>
<evidence type="ECO:0000256" key="3">
    <source>
        <dbReference type="ARBA" id="ARBA00023163"/>
    </source>
</evidence>
<dbReference type="SUPFAM" id="SSF48498">
    <property type="entry name" value="Tetracyclin repressor-like, C-terminal domain"/>
    <property type="match status" value="1"/>
</dbReference>
<dbReference type="GO" id="GO:0000976">
    <property type="term" value="F:transcription cis-regulatory region binding"/>
    <property type="evidence" value="ECO:0007669"/>
    <property type="project" value="TreeGrafter"/>
</dbReference>
<evidence type="ECO:0000313" key="7">
    <source>
        <dbReference type="Proteomes" id="UP000727506"/>
    </source>
</evidence>
<feature type="DNA-binding region" description="H-T-H motif" evidence="4">
    <location>
        <begin position="40"/>
        <end position="59"/>
    </location>
</feature>
<evidence type="ECO:0000256" key="2">
    <source>
        <dbReference type="ARBA" id="ARBA00023125"/>
    </source>
</evidence>
<comment type="caution">
    <text evidence="6">The sequence shown here is derived from an EMBL/GenBank/DDBJ whole genome shotgun (WGS) entry which is preliminary data.</text>
</comment>
<keyword evidence="3" id="KW-0804">Transcription</keyword>
<protein>
    <submittedName>
        <fullName evidence="6">TetR/AcrR family transcriptional regulator C-terminal domain-containing protein</fullName>
    </submittedName>
</protein>
<dbReference type="PROSITE" id="PS50977">
    <property type="entry name" value="HTH_TETR_2"/>
    <property type="match status" value="1"/>
</dbReference>
<dbReference type="Proteomes" id="UP000727506">
    <property type="component" value="Unassembled WGS sequence"/>
</dbReference>